<name>A0ABU3KBX1_9BACT</name>
<evidence type="ECO:0000313" key="2">
    <source>
        <dbReference type="EMBL" id="MDT7044005.1"/>
    </source>
</evidence>
<proteinExistence type="inferred from homology"/>
<comment type="subunit">
    <text evidence="1">Heterotrimer of A, B and C subunits.</text>
</comment>
<sequence length="97" mass="10687">MKLSQQEVEYVADLARIQVSEGEKDQLSQHLSSILTYMEELNQVDTNGVSPMASVVSQANVLRDDEVRESLPQDKSVGNAPAAKDGLFQVPKIISDR</sequence>
<dbReference type="RefSeq" id="WP_313834591.1">
    <property type="nucleotide sequence ID" value="NZ_JAQOUE010000002.1"/>
</dbReference>
<keyword evidence="1" id="KW-0436">Ligase</keyword>
<dbReference type="InterPro" id="IPR003837">
    <property type="entry name" value="GatC"/>
</dbReference>
<dbReference type="NCBIfam" id="TIGR00135">
    <property type="entry name" value="gatC"/>
    <property type="match status" value="1"/>
</dbReference>
<keyword evidence="1" id="KW-0067">ATP-binding</keyword>
<dbReference type="PANTHER" id="PTHR15004">
    <property type="entry name" value="GLUTAMYL-TRNA(GLN) AMIDOTRANSFERASE SUBUNIT C, MITOCHONDRIAL"/>
    <property type="match status" value="1"/>
</dbReference>
<organism evidence="2 3">
    <name type="scientific">Candidatus Nitronereus thalassa</name>
    <dbReference type="NCBI Taxonomy" id="3020898"/>
    <lineage>
        <taxon>Bacteria</taxon>
        <taxon>Pseudomonadati</taxon>
        <taxon>Nitrospirota</taxon>
        <taxon>Nitrospiria</taxon>
        <taxon>Nitrospirales</taxon>
        <taxon>Nitrospiraceae</taxon>
        <taxon>Candidatus Nitronereus</taxon>
    </lineage>
</organism>
<evidence type="ECO:0000313" key="3">
    <source>
        <dbReference type="Proteomes" id="UP001250932"/>
    </source>
</evidence>
<dbReference type="Gene3D" id="1.10.20.60">
    <property type="entry name" value="Glu-tRNAGln amidotransferase C subunit, N-terminal domain"/>
    <property type="match status" value="1"/>
</dbReference>
<dbReference type="HAMAP" id="MF_00122">
    <property type="entry name" value="GatC"/>
    <property type="match status" value="1"/>
</dbReference>
<dbReference type="EC" id="6.3.5.-" evidence="1"/>
<reference evidence="2 3" key="1">
    <citation type="journal article" date="2023" name="ISME J.">
        <title>Cultivation and genomic characterization of novel and ubiquitous marine nitrite-oxidizing bacteria from the Nitrospirales.</title>
        <authorList>
            <person name="Mueller A.J."/>
            <person name="Daebeler A."/>
            <person name="Herbold C.W."/>
            <person name="Kirkegaard R.H."/>
            <person name="Daims H."/>
        </authorList>
    </citation>
    <scope>NUCLEOTIDE SEQUENCE [LARGE SCALE GENOMIC DNA]</scope>
    <source>
        <strain evidence="2 3">EB</strain>
    </source>
</reference>
<keyword evidence="1" id="KW-0648">Protein biosynthesis</keyword>
<protein>
    <recommendedName>
        <fullName evidence="1">Aspartyl/glutamyl-tRNA(Asn/Gln) amidotransferase subunit C</fullName>
        <shortName evidence="1">Asp/Glu-ADT subunit C</shortName>
        <ecNumber evidence="1">6.3.5.-</ecNumber>
    </recommendedName>
</protein>
<dbReference type="SUPFAM" id="SSF141000">
    <property type="entry name" value="Glu-tRNAGln amidotransferase C subunit"/>
    <property type="match status" value="1"/>
</dbReference>
<accession>A0ABU3KBX1</accession>
<dbReference type="Pfam" id="PF02686">
    <property type="entry name" value="GatC"/>
    <property type="match status" value="1"/>
</dbReference>
<comment type="similarity">
    <text evidence="1">Belongs to the GatC family.</text>
</comment>
<evidence type="ECO:0000256" key="1">
    <source>
        <dbReference type="HAMAP-Rule" id="MF_00122"/>
    </source>
</evidence>
<comment type="catalytic activity">
    <reaction evidence="1">
        <text>L-glutamyl-tRNA(Gln) + L-glutamine + ATP + H2O = L-glutaminyl-tRNA(Gln) + L-glutamate + ADP + phosphate + H(+)</text>
        <dbReference type="Rhea" id="RHEA:17521"/>
        <dbReference type="Rhea" id="RHEA-COMP:9681"/>
        <dbReference type="Rhea" id="RHEA-COMP:9684"/>
        <dbReference type="ChEBI" id="CHEBI:15377"/>
        <dbReference type="ChEBI" id="CHEBI:15378"/>
        <dbReference type="ChEBI" id="CHEBI:29985"/>
        <dbReference type="ChEBI" id="CHEBI:30616"/>
        <dbReference type="ChEBI" id="CHEBI:43474"/>
        <dbReference type="ChEBI" id="CHEBI:58359"/>
        <dbReference type="ChEBI" id="CHEBI:78520"/>
        <dbReference type="ChEBI" id="CHEBI:78521"/>
        <dbReference type="ChEBI" id="CHEBI:456216"/>
    </reaction>
</comment>
<comment type="catalytic activity">
    <reaction evidence="1">
        <text>L-aspartyl-tRNA(Asn) + L-glutamine + ATP + H2O = L-asparaginyl-tRNA(Asn) + L-glutamate + ADP + phosphate + 2 H(+)</text>
        <dbReference type="Rhea" id="RHEA:14513"/>
        <dbReference type="Rhea" id="RHEA-COMP:9674"/>
        <dbReference type="Rhea" id="RHEA-COMP:9677"/>
        <dbReference type="ChEBI" id="CHEBI:15377"/>
        <dbReference type="ChEBI" id="CHEBI:15378"/>
        <dbReference type="ChEBI" id="CHEBI:29985"/>
        <dbReference type="ChEBI" id="CHEBI:30616"/>
        <dbReference type="ChEBI" id="CHEBI:43474"/>
        <dbReference type="ChEBI" id="CHEBI:58359"/>
        <dbReference type="ChEBI" id="CHEBI:78515"/>
        <dbReference type="ChEBI" id="CHEBI:78516"/>
        <dbReference type="ChEBI" id="CHEBI:456216"/>
    </reaction>
</comment>
<keyword evidence="3" id="KW-1185">Reference proteome</keyword>
<comment type="caution">
    <text evidence="2">The sequence shown here is derived from an EMBL/GenBank/DDBJ whole genome shotgun (WGS) entry which is preliminary data.</text>
</comment>
<comment type="function">
    <text evidence="1">Allows the formation of correctly charged Asn-tRNA(Asn) or Gln-tRNA(Gln) through the transamidation of misacylated Asp-tRNA(Asn) or Glu-tRNA(Gln) in organisms which lack either or both of asparaginyl-tRNA or glutaminyl-tRNA synthetases. The reaction takes place in the presence of glutamine and ATP through an activated phospho-Asp-tRNA(Asn) or phospho-Glu-tRNA(Gln).</text>
</comment>
<keyword evidence="1" id="KW-0547">Nucleotide-binding</keyword>
<gene>
    <name evidence="1 2" type="primary">gatC</name>
    <name evidence="2" type="ORF">PPG34_16760</name>
</gene>
<dbReference type="InterPro" id="IPR036113">
    <property type="entry name" value="Asp/Glu-ADT_sf_sub_c"/>
</dbReference>
<dbReference type="EMBL" id="JAQOUE010000002">
    <property type="protein sequence ID" value="MDT7044005.1"/>
    <property type="molecule type" value="Genomic_DNA"/>
</dbReference>
<dbReference type="Proteomes" id="UP001250932">
    <property type="component" value="Unassembled WGS sequence"/>
</dbReference>
<dbReference type="PANTHER" id="PTHR15004:SF0">
    <property type="entry name" value="GLUTAMYL-TRNA(GLN) AMIDOTRANSFERASE SUBUNIT C, MITOCHONDRIAL"/>
    <property type="match status" value="1"/>
</dbReference>